<sequence>MFRSVLVRSALKRQFTPAVSLGISAIVGSLLAVSGAPAVATSSVPERIQLVNATRAPEVPLAERVSVMAIAFGGSVAICLGANKLLDRGQLQSSTQRSFATAAFHPANGATFTQASRSLQRKLLRLVHDDRALAERLFTQATLRYAGNSPNWYVEKVIYDLERDRGKF</sequence>
<dbReference type="AlphaFoldDB" id="A0A6J4MY88"/>
<evidence type="ECO:0000313" key="2">
    <source>
        <dbReference type="EMBL" id="CAA9369914.1"/>
    </source>
</evidence>
<protein>
    <submittedName>
        <fullName evidence="2">Uncharacterized protein</fullName>
    </submittedName>
</protein>
<name>A0A6J4MY88_9CYAN</name>
<organism evidence="2">
    <name type="scientific">uncultured Leptolyngbya sp</name>
    <dbReference type="NCBI Taxonomy" id="332963"/>
    <lineage>
        <taxon>Bacteria</taxon>
        <taxon>Bacillati</taxon>
        <taxon>Cyanobacteriota</taxon>
        <taxon>Cyanophyceae</taxon>
        <taxon>Leptolyngbyales</taxon>
        <taxon>Leptolyngbyaceae</taxon>
        <taxon>Leptolyngbya group</taxon>
        <taxon>Leptolyngbya</taxon>
        <taxon>environmental samples</taxon>
    </lineage>
</organism>
<evidence type="ECO:0000256" key="1">
    <source>
        <dbReference type="SAM" id="Phobius"/>
    </source>
</evidence>
<feature type="transmembrane region" description="Helical" evidence="1">
    <location>
        <begin position="65"/>
        <end position="86"/>
    </location>
</feature>
<dbReference type="EMBL" id="CADCTY010001419">
    <property type="protein sequence ID" value="CAA9369914.1"/>
    <property type="molecule type" value="Genomic_DNA"/>
</dbReference>
<keyword evidence="1" id="KW-0812">Transmembrane</keyword>
<gene>
    <name evidence="2" type="ORF">AVDCRST_MAG94-4079</name>
</gene>
<keyword evidence="1" id="KW-0472">Membrane</keyword>
<proteinExistence type="predicted"/>
<reference evidence="2" key="1">
    <citation type="submission" date="2020-02" db="EMBL/GenBank/DDBJ databases">
        <authorList>
            <person name="Meier V. D."/>
        </authorList>
    </citation>
    <scope>NUCLEOTIDE SEQUENCE</scope>
    <source>
        <strain evidence="2">AVDCRST_MAG94</strain>
    </source>
</reference>
<accession>A0A6J4MY88</accession>
<keyword evidence="1" id="KW-1133">Transmembrane helix</keyword>